<evidence type="ECO:0000313" key="1">
    <source>
        <dbReference type="EMBL" id="OAD22603.1"/>
    </source>
</evidence>
<proteinExistence type="predicted"/>
<evidence type="ECO:0000313" key="2">
    <source>
        <dbReference type="Proteomes" id="UP000076962"/>
    </source>
</evidence>
<dbReference type="EMBL" id="LUTY01000841">
    <property type="protein sequence ID" value="OAD22603.1"/>
    <property type="molecule type" value="Genomic_DNA"/>
</dbReference>
<dbReference type="AlphaFoldDB" id="A0A176S3G2"/>
<gene>
    <name evidence="1" type="ORF">THIOM_001583</name>
</gene>
<organism evidence="1 2">
    <name type="scientific">Candidatus Thiomargarita nelsonii</name>
    <dbReference type="NCBI Taxonomy" id="1003181"/>
    <lineage>
        <taxon>Bacteria</taxon>
        <taxon>Pseudomonadati</taxon>
        <taxon>Pseudomonadota</taxon>
        <taxon>Gammaproteobacteria</taxon>
        <taxon>Thiotrichales</taxon>
        <taxon>Thiotrichaceae</taxon>
        <taxon>Thiomargarita</taxon>
    </lineage>
</organism>
<sequence length="67" mass="7602">MHILPESRQFLICLRQAFSDKASQPYIPLLHSEANALPAHFIGDEFIVIEIGKQRITFVGLRNANKP</sequence>
<accession>A0A176S3G2</accession>
<reference evidence="1 2" key="1">
    <citation type="submission" date="2016-05" db="EMBL/GenBank/DDBJ databases">
        <title>Single-cell genome of chain-forming Candidatus Thiomargarita nelsonii and comparison to other large sulfur-oxidizing bacteria.</title>
        <authorList>
            <person name="Winkel M."/>
            <person name="Salman V."/>
            <person name="Woyke T."/>
            <person name="Schulz-Vogt H."/>
            <person name="Richter M."/>
            <person name="Flood B."/>
            <person name="Bailey J."/>
            <person name="Amann R."/>
            <person name="Mussmann M."/>
        </authorList>
    </citation>
    <scope>NUCLEOTIDE SEQUENCE [LARGE SCALE GENOMIC DNA]</scope>
    <source>
        <strain evidence="1 2">THI036</strain>
    </source>
</reference>
<dbReference type="Proteomes" id="UP000076962">
    <property type="component" value="Unassembled WGS sequence"/>
</dbReference>
<comment type="caution">
    <text evidence="1">The sequence shown here is derived from an EMBL/GenBank/DDBJ whole genome shotgun (WGS) entry which is preliminary data.</text>
</comment>
<protein>
    <submittedName>
        <fullName evidence="1">Uncharacterized protein</fullName>
    </submittedName>
</protein>
<name>A0A176S3G2_9GAMM</name>
<keyword evidence="2" id="KW-1185">Reference proteome</keyword>